<evidence type="ECO:0000256" key="1">
    <source>
        <dbReference type="ARBA" id="ARBA00022517"/>
    </source>
</evidence>
<keyword evidence="2" id="KW-0963">Cytoplasm</keyword>
<reference evidence="3" key="2">
    <citation type="journal article" date="2021" name="PeerJ">
        <title>Extensive microbial diversity within the chicken gut microbiome revealed by metagenomics and culture.</title>
        <authorList>
            <person name="Gilroy R."/>
            <person name="Ravi A."/>
            <person name="Getino M."/>
            <person name="Pursley I."/>
            <person name="Horton D.L."/>
            <person name="Alikhan N.F."/>
            <person name="Baker D."/>
            <person name="Gharbi K."/>
            <person name="Hall N."/>
            <person name="Watson M."/>
            <person name="Adriaenssens E.M."/>
            <person name="Foster-Nyarko E."/>
            <person name="Jarju S."/>
            <person name="Secka A."/>
            <person name="Antonio M."/>
            <person name="Oren A."/>
            <person name="Chaudhuri R.R."/>
            <person name="La Ragione R."/>
            <person name="Hildebrand F."/>
            <person name="Pallen M.J."/>
        </authorList>
    </citation>
    <scope>NUCLEOTIDE SEQUENCE</scope>
    <source>
        <strain evidence="3">ChiHjej10B9-9673</strain>
    </source>
</reference>
<gene>
    <name evidence="2 3" type="primary">rbfA</name>
    <name evidence="3" type="ORF">IAC18_02485</name>
</gene>
<dbReference type="PANTHER" id="PTHR33515">
    <property type="entry name" value="RIBOSOME-BINDING FACTOR A, CHLOROPLASTIC-RELATED"/>
    <property type="match status" value="1"/>
</dbReference>
<reference evidence="3" key="1">
    <citation type="submission" date="2020-10" db="EMBL/GenBank/DDBJ databases">
        <authorList>
            <person name="Gilroy R."/>
        </authorList>
    </citation>
    <scope>NUCLEOTIDE SEQUENCE</scope>
    <source>
        <strain evidence="3">ChiHjej10B9-9673</strain>
    </source>
</reference>
<comment type="similarity">
    <text evidence="2">Belongs to the RbfA family.</text>
</comment>
<dbReference type="GO" id="GO:0030490">
    <property type="term" value="P:maturation of SSU-rRNA"/>
    <property type="evidence" value="ECO:0007669"/>
    <property type="project" value="UniProtKB-UniRule"/>
</dbReference>
<evidence type="ECO:0000256" key="2">
    <source>
        <dbReference type="HAMAP-Rule" id="MF_00003"/>
    </source>
</evidence>
<dbReference type="PROSITE" id="PS01319">
    <property type="entry name" value="RBFA"/>
    <property type="match status" value="1"/>
</dbReference>
<dbReference type="PANTHER" id="PTHR33515:SF1">
    <property type="entry name" value="RIBOSOME-BINDING FACTOR A, CHLOROPLASTIC-RELATED"/>
    <property type="match status" value="1"/>
</dbReference>
<evidence type="ECO:0000313" key="4">
    <source>
        <dbReference type="Proteomes" id="UP000824001"/>
    </source>
</evidence>
<dbReference type="EMBL" id="DVJK01000067">
    <property type="protein sequence ID" value="HIS66410.1"/>
    <property type="molecule type" value="Genomic_DNA"/>
</dbReference>
<comment type="subunit">
    <text evidence="2">Monomer. Binds 30S ribosomal subunits, but not 50S ribosomal subunits or 70S ribosomes.</text>
</comment>
<sequence>MANSTRIGRINDDIQLALSSLLRSVKDPRVQQGMISVTRVETTGDLRYAKVWLSVLGELNEKEFRRGLKSCAPWLRRELGSSLSLRYTPELVFEIDHSIEYGAKISRMIEEIEEKDEQNADSE</sequence>
<protein>
    <recommendedName>
        <fullName evidence="2">Ribosome-binding factor A</fullName>
    </recommendedName>
</protein>
<keyword evidence="1 2" id="KW-0690">Ribosome biogenesis</keyword>
<accession>A0A9D1FCG8</accession>
<dbReference type="SUPFAM" id="SSF89919">
    <property type="entry name" value="Ribosome-binding factor A, RbfA"/>
    <property type="match status" value="1"/>
</dbReference>
<dbReference type="Proteomes" id="UP000824001">
    <property type="component" value="Unassembled WGS sequence"/>
</dbReference>
<dbReference type="InterPro" id="IPR023799">
    <property type="entry name" value="RbfA_dom_sf"/>
</dbReference>
<comment type="caution">
    <text evidence="3">The sequence shown here is derived from an EMBL/GenBank/DDBJ whole genome shotgun (WGS) entry which is preliminary data.</text>
</comment>
<comment type="subcellular location">
    <subcellularLocation>
        <location evidence="2">Cytoplasm</location>
    </subcellularLocation>
</comment>
<dbReference type="InterPro" id="IPR020053">
    <property type="entry name" value="Ribosome-bd_factorA_CS"/>
</dbReference>
<dbReference type="GO" id="GO:0005829">
    <property type="term" value="C:cytosol"/>
    <property type="evidence" value="ECO:0007669"/>
    <property type="project" value="TreeGrafter"/>
</dbReference>
<comment type="function">
    <text evidence="2">One of several proteins that assist in the late maturation steps of the functional core of the 30S ribosomal subunit. Associates with free 30S ribosomal subunits (but not with 30S subunits that are part of 70S ribosomes or polysomes). Required for efficient processing of 16S rRNA. May interact with the 5'-terminal helix region of 16S rRNA.</text>
</comment>
<proteinExistence type="inferred from homology"/>
<dbReference type="HAMAP" id="MF_00003">
    <property type="entry name" value="RbfA"/>
    <property type="match status" value="1"/>
</dbReference>
<dbReference type="NCBIfam" id="TIGR00082">
    <property type="entry name" value="rbfA"/>
    <property type="match status" value="1"/>
</dbReference>
<organism evidence="3 4">
    <name type="scientific">Candidatus Scatomorpha merdipullorum</name>
    <dbReference type="NCBI Taxonomy" id="2840927"/>
    <lineage>
        <taxon>Bacteria</taxon>
        <taxon>Bacillati</taxon>
        <taxon>Bacillota</taxon>
        <taxon>Clostridia</taxon>
        <taxon>Eubacteriales</taxon>
        <taxon>Candidatus Scatomorpha</taxon>
    </lineage>
</organism>
<dbReference type="GO" id="GO:0043024">
    <property type="term" value="F:ribosomal small subunit binding"/>
    <property type="evidence" value="ECO:0007669"/>
    <property type="project" value="TreeGrafter"/>
</dbReference>
<dbReference type="Pfam" id="PF02033">
    <property type="entry name" value="RBFA"/>
    <property type="match status" value="1"/>
</dbReference>
<dbReference type="InterPro" id="IPR015946">
    <property type="entry name" value="KH_dom-like_a/b"/>
</dbReference>
<dbReference type="AlphaFoldDB" id="A0A9D1FCG8"/>
<dbReference type="Gene3D" id="3.30.300.20">
    <property type="match status" value="1"/>
</dbReference>
<evidence type="ECO:0000313" key="3">
    <source>
        <dbReference type="EMBL" id="HIS66410.1"/>
    </source>
</evidence>
<dbReference type="InterPro" id="IPR000238">
    <property type="entry name" value="RbfA"/>
</dbReference>
<name>A0A9D1FCG8_9FIRM</name>